<evidence type="ECO:0000259" key="6">
    <source>
        <dbReference type="Pfam" id="PF07980"/>
    </source>
</evidence>
<proteinExistence type="inferred from homology"/>
<name>A0ABS3YJ81_9BACT</name>
<dbReference type="InterPro" id="IPR033985">
    <property type="entry name" value="SusD-like_N"/>
</dbReference>
<comment type="caution">
    <text evidence="8">The sequence shown here is derived from an EMBL/GenBank/DDBJ whole genome shotgun (WGS) entry which is preliminary data.</text>
</comment>
<dbReference type="Pfam" id="PF07980">
    <property type="entry name" value="SusD_RagB"/>
    <property type="match status" value="1"/>
</dbReference>
<dbReference type="InterPro" id="IPR011990">
    <property type="entry name" value="TPR-like_helical_dom_sf"/>
</dbReference>
<dbReference type="EMBL" id="JAGHKP010000004">
    <property type="protein sequence ID" value="MBO9154745.1"/>
    <property type="molecule type" value="Genomic_DNA"/>
</dbReference>
<dbReference type="PROSITE" id="PS51257">
    <property type="entry name" value="PROKAR_LIPOPROTEIN"/>
    <property type="match status" value="1"/>
</dbReference>
<dbReference type="Pfam" id="PF14322">
    <property type="entry name" value="SusD-like_3"/>
    <property type="match status" value="1"/>
</dbReference>
<evidence type="ECO:0000313" key="8">
    <source>
        <dbReference type="EMBL" id="MBO9154745.1"/>
    </source>
</evidence>
<dbReference type="SUPFAM" id="SSF48452">
    <property type="entry name" value="TPR-like"/>
    <property type="match status" value="1"/>
</dbReference>
<evidence type="ECO:0000313" key="9">
    <source>
        <dbReference type="Proteomes" id="UP000679126"/>
    </source>
</evidence>
<comment type="subcellular location">
    <subcellularLocation>
        <location evidence="1">Cell outer membrane</location>
    </subcellularLocation>
</comment>
<dbReference type="InterPro" id="IPR012944">
    <property type="entry name" value="SusD_RagB_dom"/>
</dbReference>
<keyword evidence="4" id="KW-0472">Membrane</keyword>
<evidence type="ECO:0000256" key="1">
    <source>
        <dbReference type="ARBA" id="ARBA00004442"/>
    </source>
</evidence>
<evidence type="ECO:0000256" key="5">
    <source>
        <dbReference type="ARBA" id="ARBA00023237"/>
    </source>
</evidence>
<sequence>MKPDKIKVMMLLLLAAFSSCNKFLEEEPSGSLNLSHYYKTPEQVAAAVNGTYEGLGTPFVVNIGVSVSPVYSLEYITGYSRRPRPSGFEDDQFLRLDRLDDANSRLQGWWNSTYYPVENCNSVIEHVSVTTLVDEVTKQRYLGQAYFLRAWYYFQAVRLFGDVPLKLTTTKDLNDVKIRRSPKEAVYEQIVKDLTAAENCGLPWTDPSGRVSLGAVKSLLAKVYITMAGYPLQKGVPYYQKAYGKALEVIGSHQFSLFEQYSDLRNAAVQNTREHIFMLQRHPTVAVSNIHGAYQPYPDQPISIQPAYGGAMAPTQAFYDSYANNDGRKQEQAFFYTKYPRYGNPAETIFFPSPCIFKFWDAEAERSGRSGANFPLIRYADVLLLCAEAKSYIDGGQTSDATAIDAYYAVRHRAFPSEAKPVVLSTDDILKERYWELCFEFQTWYDMLRTRKAFDVEHGVMTGLTGYKAPNHLRAFQDSDLQFPLPLAEVQKNPDLAL</sequence>
<keyword evidence="9" id="KW-1185">Reference proteome</keyword>
<gene>
    <name evidence="8" type="ORF">J7I43_21135</name>
</gene>
<reference evidence="9" key="1">
    <citation type="submission" date="2021-03" db="EMBL/GenBank/DDBJ databases">
        <title>Assistant Professor.</title>
        <authorList>
            <person name="Huq M.A."/>
        </authorList>
    </citation>
    <scope>NUCLEOTIDE SEQUENCE [LARGE SCALE GENOMIC DNA]</scope>
    <source>
        <strain evidence="9">MAH-28</strain>
    </source>
</reference>
<feature type="domain" description="SusD-like N-terminal" evidence="7">
    <location>
        <begin position="102"/>
        <end position="224"/>
    </location>
</feature>
<feature type="domain" description="RagB/SusD" evidence="6">
    <location>
        <begin position="355"/>
        <end position="496"/>
    </location>
</feature>
<keyword evidence="5" id="KW-0998">Cell outer membrane</keyword>
<evidence type="ECO:0000256" key="3">
    <source>
        <dbReference type="ARBA" id="ARBA00022729"/>
    </source>
</evidence>
<organism evidence="8 9">
    <name type="scientific">Chitinophaga chungangae</name>
    <dbReference type="NCBI Taxonomy" id="2821488"/>
    <lineage>
        <taxon>Bacteria</taxon>
        <taxon>Pseudomonadati</taxon>
        <taxon>Bacteroidota</taxon>
        <taxon>Chitinophagia</taxon>
        <taxon>Chitinophagales</taxon>
        <taxon>Chitinophagaceae</taxon>
        <taxon>Chitinophaga</taxon>
    </lineage>
</organism>
<dbReference type="Gene3D" id="1.25.40.390">
    <property type="match status" value="1"/>
</dbReference>
<protein>
    <submittedName>
        <fullName evidence="8">RagB/SusD family nutrient uptake outer membrane protein</fullName>
    </submittedName>
</protein>
<evidence type="ECO:0000256" key="4">
    <source>
        <dbReference type="ARBA" id="ARBA00023136"/>
    </source>
</evidence>
<accession>A0ABS3YJ81</accession>
<comment type="similarity">
    <text evidence="2">Belongs to the SusD family.</text>
</comment>
<dbReference type="CDD" id="cd08977">
    <property type="entry name" value="SusD"/>
    <property type="match status" value="1"/>
</dbReference>
<dbReference type="RefSeq" id="WP_209147859.1">
    <property type="nucleotide sequence ID" value="NZ_JAGHKP010000004.1"/>
</dbReference>
<evidence type="ECO:0000256" key="2">
    <source>
        <dbReference type="ARBA" id="ARBA00006275"/>
    </source>
</evidence>
<keyword evidence="3" id="KW-0732">Signal</keyword>
<dbReference type="Proteomes" id="UP000679126">
    <property type="component" value="Unassembled WGS sequence"/>
</dbReference>
<evidence type="ECO:0000259" key="7">
    <source>
        <dbReference type="Pfam" id="PF14322"/>
    </source>
</evidence>